<proteinExistence type="predicted"/>
<dbReference type="EMBL" id="GGEC01072662">
    <property type="protein sequence ID" value="MBX53146.1"/>
    <property type="molecule type" value="Transcribed_RNA"/>
</dbReference>
<reference evidence="1" key="1">
    <citation type="submission" date="2018-02" db="EMBL/GenBank/DDBJ databases">
        <title>Rhizophora mucronata_Transcriptome.</title>
        <authorList>
            <person name="Meera S.P."/>
            <person name="Sreeshan A."/>
            <person name="Augustine A."/>
        </authorList>
    </citation>
    <scope>NUCLEOTIDE SEQUENCE</scope>
    <source>
        <tissue evidence="1">Leaf</tissue>
    </source>
</reference>
<protein>
    <submittedName>
        <fullName evidence="1">Uncharacterized protein</fullName>
    </submittedName>
</protein>
<evidence type="ECO:0000313" key="1">
    <source>
        <dbReference type="EMBL" id="MBX53146.1"/>
    </source>
</evidence>
<organism evidence="1">
    <name type="scientific">Rhizophora mucronata</name>
    <name type="common">Asiatic mangrove</name>
    <dbReference type="NCBI Taxonomy" id="61149"/>
    <lineage>
        <taxon>Eukaryota</taxon>
        <taxon>Viridiplantae</taxon>
        <taxon>Streptophyta</taxon>
        <taxon>Embryophyta</taxon>
        <taxon>Tracheophyta</taxon>
        <taxon>Spermatophyta</taxon>
        <taxon>Magnoliopsida</taxon>
        <taxon>eudicotyledons</taxon>
        <taxon>Gunneridae</taxon>
        <taxon>Pentapetalae</taxon>
        <taxon>rosids</taxon>
        <taxon>fabids</taxon>
        <taxon>Malpighiales</taxon>
        <taxon>Rhizophoraceae</taxon>
        <taxon>Rhizophora</taxon>
    </lineage>
</organism>
<dbReference type="AlphaFoldDB" id="A0A2P2PEJ0"/>
<name>A0A2P2PEJ0_RHIMU</name>
<sequence>MLLLHEKNKFSRHCRHSYRTLNVNVAKRLG</sequence>
<accession>A0A2P2PEJ0</accession>